<dbReference type="InterPro" id="IPR036127">
    <property type="entry name" value="CcmE-like_sf"/>
</dbReference>
<organism evidence="9">
    <name type="scientific">marine metagenome</name>
    <dbReference type="NCBI Taxonomy" id="408172"/>
    <lineage>
        <taxon>unclassified sequences</taxon>
        <taxon>metagenomes</taxon>
        <taxon>ecological metagenomes</taxon>
    </lineage>
</organism>
<proteinExistence type="predicted"/>
<keyword evidence="8" id="KW-0472">Membrane</keyword>
<keyword evidence="5" id="KW-0201">Cytochrome c-type biogenesis</keyword>
<keyword evidence="3" id="KW-0812">Transmembrane</keyword>
<protein>
    <recommendedName>
        <fullName evidence="10">Cytochrome c-type biogenesis protein CcmE</fullName>
    </recommendedName>
</protein>
<evidence type="ECO:0000256" key="4">
    <source>
        <dbReference type="ARBA" id="ARBA00022723"/>
    </source>
</evidence>
<comment type="subcellular location">
    <subcellularLocation>
        <location evidence="1">Membrane</location>
    </subcellularLocation>
</comment>
<evidence type="ECO:0000313" key="9">
    <source>
        <dbReference type="EMBL" id="SVA16561.1"/>
    </source>
</evidence>
<accession>A0A381TM42</accession>
<dbReference type="GO" id="GO:0005886">
    <property type="term" value="C:plasma membrane"/>
    <property type="evidence" value="ECO:0007669"/>
    <property type="project" value="InterPro"/>
</dbReference>
<dbReference type="GO" id="GO:0017004">
    <property type="term" value="P:cytochrome complex assembly"/>
    <property type="evidence" value="ECO:0007669"/>
    <property type="project" value="UniProtKB-KW"/>
</dbReference>
<keyword evidence="2" id="KW-0349">Heme</keyword>
<evidence type="ECO:0000256" key="7">
    <source>
        <dbReference type="ARBA" id="ARBA00023004"/>
    </source>
</evidence>
<dbReference type="PANTHER" id="PTHR34128">
    <property type="entry name" value="CYTOCHROME C-TYPE BIOGENESIS PROTEIN CCME HOMOLOG, MITOCHONDRIAL"/>
    <property type="match status" value="1"/>
</dbReference>
<evidence type="ECO:0008006" key="10">
    <source>
        <dbReference type="Google" id="ProtNLM"/>
    </source>
</evidence>
<evidence type="ECO:0000256" key="6">
    <source>
        <dbReference type="ARBA" id="ARBA00022989"/>
    </source>
</evidence>
<evidence type="ECO:0000256" key="3">
    <source>
        <dbReference type="ARBA" id="ARBA00022692"/>
    </source>
</evidence>
<dbReference type="GO" id="GO:0046872">
    <property type="term" value="F:metal ion binding"/>
    <property type="evidence" value="ECO:0007669"/>
    <property type="project" value="UniProtKB-KW"/>
</dbReference>
<reference evidence="9" key="1">
    <citation type="submission" date="2018-05" db="EMBL/GenBank/DDBJ databases">
        <authorList>
            <person name="Lanie J.A."/>
            <person name="Ng W.-L."/>
            <person name="Kazmierczak K.M."/>
            <person name="Andrzejewski T.M."/>
            <person name="Davidsen T.M."/>
            <person name="Wayne K.J."/>
            <person name="Tettelin H."/>
            <person name="Glass J.I."/>
            <person name="Rusch D."/>
            <person name="Podicherti R."/>
            <person name="Tsui H.-C.T."/>
            <person name="Winkler M.E."/>
        </authorList>
    </citation>
    <scope>NUCLEOTIDE SEQUENCE</scope>
</reference>
<dbReference type="AlphaFoldDB" id="A0A381TM42"/>
<dbReference type="EMBL" id="UINC01004745">
    <property type="protein sequence ID" value="SVA16561.1"/>
    <property type="molecule type" value="Genomic_DNA"/>
</dbReference>
<dbReference type="InterPro" id="IPR012340">
    <property type="entry name" value="NA-bd_OB-fold"/>
</dbReference>
<keyword evidence="7" id="KW-0408">Iron</keyword>
<gene>
    <name evidence="9" type="ORF">METZ01_LOCUS69415</name>
</gene>
<evidence type="ECO:0000256" key="2">
    <source>
        <dbReference type="ARBA" id="ARBA00022617"/>
    </source>
</evidence>
<evidence type="ECO:0000256" key="8">
    <source>
        <dbReference type="ARBA" id="ARBA00023136"/>
    </source>
</evidence>
<dbReference type="SUPFAM" id="SSF82093">
    <property type="entry name" value="Heme chaperone CcmE"/>
    <property type="match status" value="1"/>
</dbReference>
<dbReference type="GO" id="GO:0020037">
    <property type="term" value="F:heme binding"/>
    <property type="evidence" value="ECO:0007669"/>
    <property type="project" value="InterPro"/>
</dbReference>
<name>A0A381TM42_9ZZZZ</name>
<dbReference type="InterPro" id="IPR004329">
    <property type="entry name" value="CcmE"/>
</dbReference>
<dbReference type="Pfam" id="PF03100">
    <property type="entry name" value="CcmE"/>
    <property type="match status" value="1"/>
</dbReference>
<dbReference type="Gene3D" id="2.40.50.140">
    <property type="entry name" value="Nucleic acid-binding proteins"/>
    <property type="match status" value="1"/>
</dbReference>
<sequence>MNKRFLVVILAIALLMIVWVGLGFEGNELPYVTIRELTTNYEKKPGKRFRLGGNVKEGSIFRNDNDPLALSFVLMQEGNRLPVSYHKIVPDMFKDGSEVIVEGIYDGEYFFADNLMTKCASRYEGDLRDTKTSL</sequence>
<evidence type="ECO:0000256" key="5">
    <source>
        <dbReference type="ARBA" id="ARBA00022748"/>
    </source>
</evidence>
<keyword evidence="6" id="KW-1133">Transmembrane helix</keyword>
<dbReference type="PANTHER" id="PTHR34128:SF2">
    <property type="entry name" value="CYTOCHROME C-TYPE BIOGENESIS PROTEIN CCME HOMOLOG, MITOCHONDRIAL"/>
    <property type="match status" value="1"/>
</dbReference>
<keyword evidence="4" id="KW-0479">Metal-binding</keyword>
<evidence type="ECO:0000256" key="1">
    <source>
        <dbReference type="ARBA" id="ARBA00004370"/>
    </source>
</evidence>
<dbReference type="GO" id="GO:0017003">
    <property type="term" value="P:protein-heme linkage"/>
    <property type="evidence" value="ECO:0007669"/>
    <property type="project" value="InterPro"/>
</dbReference>